<gene>
    <name evidence="1" type="ORF">SAMN05661091_4085</name>
</gene>
<dbReference type="STRING" id="1313296.SAMN05661091_4085"/>
<dbReference type="Proteomes" id="UP000192940">
    <property type="component" value="Chromosome I"/>
</dbReference>
<dbReference type="EMBL" id="LT840184">
    <property type="protein sequence ID" value="SMF88052.1"/>
    <property type="molecule type" value="Genomic_DNA"/>
</dbReference>
<evidence type="ECO:0000313" key="2">
    <source>
        <dbReference type="Proteomes" id="UP000192940"/>
    </source>
</evidence>
<reference evidence="2" key="1">
    <citation type="submission" date="2017-04" db="EMBL/GenBank/DDBJ databases">
        <authorList>
            <person name="Varghese N."/>
            <person name="Submissions S."/>
        </authorList>
    </citation>
    <scope>NUCLEOTIDE SEQUENCE [LARGE SCALE GENOMIC DNA]</scope>
    <source>
        <strain evidence="2">N3/975</strain>
    </source>
</reference>
<proteinExistence type="predicted"/>
<keyword evidence="2" id="KW-1185">Reference proteome</keyword>
<evidence type="ECO:0000313" key="1">
    <source>
        <dbReference type="EMBL" id="SMF88052.1"/>
    </source>
</evidence>
<dbReference type="AlphaFoldDB" id="A0A1X7HJX8"/>
<protein>
    <submittedName>
        <fullName evidence="1">Uncharacterized protein</fullName>
    </submittedName>
</protein>
<name>A0A1X7HJX8_9BACL</name>
<sequence>MPYQCMNTGMKLNVRADQRLKRRSADRVAAGQRWEFVRGMYGNVYEVVDHERFCWYRQDRPVEGQGDVFEGFLPYKCDYCQQIVNTIDHVQYKAIYWYYVRPKLPNAEWKQTSVQVRFSRCEACKHGPLPFPREMVGYHMTELYQGEKLIYQQERRL</sequence>
<organism evidence="1 2">
    <name type="scientific">Paenibacillus uliginis N3/975</name>
    <dbReference type="NCBI Taxonomy" id="1313296"/>
    <lineage>
        <taxon>Bacteria</taxon>
        <taxon>Bacillati</taxon>
        <taxon>Bacillota</taxon>
        <taxon>Bacilli</taxon>
        <taxon>Bacillales</taxon>
        <taxon>Paenibacillaceae</taxon>
        <taxon>Paenibacillus</taxon>
    </lineage>
</organism>
<accession>A0A1X7HJX8</accession>